<evidence type="ECO:0000256" key="5">
    <source>
        <dbReference type="ARBA" id="ARBA00022725"/>
    </source>
</evidence>
<evidence type="ECO:0000256" key="2">
    <source>
        <dbReference type="ARBA" id="ARBA00022475"/>
    </source>
</evidence>
<sequence>MPTVLMRSPFFPLTYVFIAYTGYVTVFMFGGCDGFYFEFCAHLSSLFEVLQAELRSIFKPYEDYLELSPVQLYSLEQRMREVIMRQNAIIELTKIFRERYTIITLAHFVSAAMVIGFSMVNLLTAGGNSLGALLYVAYTVAALSQLLVYCYGGTLVAESSVELCRVMSSCPWQLFKPPQRRLVQLMLLRSQRPISMAVPFFSPSLASFAALAAESGPGMTSPDERSFWERHEFKFYQYGHVYALIYGQVVIDYVPQRALRRGIKVLLILYGHLFSLLLIVVLPAYFCYHFGTLTDTLDRRLQLLFYVGFANTAIKYATVIVTYVANTVHFEAINQKCTLQRMHLEREFKNAPQEPKKPFEFLMYFKFCLINLMMMIQVCAIFAQYGEKGSASQVRVHFAVYAFVLWNYTENMADYCYWINASVLKYYRQFNLQLDSLREEMDGLRPGRGMLLHRCCELSDRLEVLRRRCREIHDLQRESFRMHQFQLIGLMLSTLINNLTNFYTLFHMLAKQSLEEVSYPVVVGSVYATGFYIDTYIVTLVNEHIKLELENVALTMRRFAEPPARDERLTREIEHLSLELLNYQPPMLCGILHLDRRLVYLIAVTAFSYFITLVQFDLLLRKKS</sequence>
<keyword evidence="7 10" id="KW-0472">Membrane</keyword>
<dbReference type="GO" id="GO:0050909">
    <property type="term" value="P:sensory perception of taste"/>
    <property type="evidence" value="ECO:0007669"/>
    <property type="project" value="InterPro"/>
</dbReference>
<dbReference type="GO" id="GO:0005549">
    <property type="term" value="F:odorant binding"/>
    <property type="evidence" value="ECO:0007669"/>
    <property type="project" value="InterPro"/>
</dbReference>
<comment type="caution">
    <text evidence="11">The sequence shown here is derived from an EMBL/GenBank/DDBJ whole genome shotgun (WGS) entry which is preliminary data.</text>
</comment>
<dbReference type="EMBL" id="JAMKOV010000057">
    <property type="protein sequence ID" value="KAI8034852.1"/>
    <property type="molecule type" value="Genomic_DNA"/>
</dbReference>
<comment type="subcellular location">
    <subcellularLocation>
        <location evidence="1 10">Cell membrane</location>
        <topology evidence="1 10">Multi-pass membrane protein</topology>
    </subcellularLocation>
</comment>
<evidence type="ECO:0000256" key="7">
    <source>
        <dbReference type="ARBA" id="ARBA00023136"/>
    </source>
</evidence>
<feature type="transmembrane region" description="Helical" evidence="10">
    <location>
        <begin position="100"/>
        <end position="120"/>
    </location>
</feature>
<accession>A0A9Q0BJV7</accession>
<dbReference type="Pfam" id="PF08395">
    <property type="entry name" value="7tm_7"/>
    <property type="match status" value="1"/>
</dbReference>
<dbReference type="Proteomes" id="UP001059596">
    <property type="component" value="Unassembled WGS sequence"/>
</dbReference>
<comment type="similarity">
    <text evidence="10">Belongs to the insect chemoreceptor superfamily. Gustatory receptor (GR) family.</text>
</comment>
<feature type="transmembrane region" description="Helical" evidence="10">
    <location>
        <begin position="364"/>
        <end position="385"/>
    </location>
</feature>
<keyword evidence="4 10" id="KW-0812">Transmembrane</keyword>
<evidence type="ECO:0000256" key="6">
    <source>
        <dbReference type="ARBA" id="ARBA00022989"/>
    </source>
</evidence>
<dbReference type="GO" id="GO:0007165">
    <property type="term" value="P:signal transduction"/>
    <property type="evidence" value="ECO:0007669"/>
    <property type="project" value="UniProtKB-KW"/>
</dbReference>
<proteinExistence type="inferred from homology"/>
<keyword evidence="9 10" id="KW-0807">Transducer</keyword>
<feature type="transmembrane region" description="Helical" evidence="10">
    <location>
        <begin position="132"/>
        <end position="157"/>
    </location>
</feature>
<feature type="transmembrane region" description="Helical" evidence="10">
    <location>
        <begin position="303"/>
        <end position="325"/>
    </location>
</feature>
<evidence type="ECO:0000256" key="3">
    <source>
        <dbReference type="ARBA" id="ARBA00022606"/>
    </source>
</evidence>
<name>A0A9Q0BJV7_9MUSC</name>
<dbReference type="PANTHER" id="PTHR21137:SF26">
    <property type="entry name" value="ODORANT RECEPTOR 10A-RELATED"/>
    <property type="match status" value="1"/>
</dbReference>
<keyword evidence="6 10" id="KW-1133">Transmembrane helix</keyword>
<organism evidence="11 12">
    <name type="scientific">Drosophila gunungcola</name>
    <name type="common">fruit fly</name>
    <dbReference type="NCBI Taxonomy" id="103775"/>
    <lineage>
        <taxon>Eukaryota</taxon>
        <taxon>Metazoa</taxon>
        <taxon>Ecdysozoa</taxon>
        <taxon>Arthropoda</taxon>
        <taxon>Hexapoda</taxon>
        <taxon>Insecta</taxon>
        <taxon>Pterygota</taxon>
        <taxon>Neoptera</taxon>
        <taxon>Endopterygota</taxon>
        <taxon>Diptera</taxon>
        <taxon>Brachycera</taxon>
        <taxon>Muscomorpha</taxon>
        <taxon>Ephydroidea</taxon>
        <taxon>Drosophilidae</taxon>
        <taxon>Drosophila</taxon>
        <taxon>Sophophora</taxon>
    </lineage>
</organism>
<dbReference type="InterPro" id="IPR004117">
    <property type="entry name" value="7tm6_olfct_rcpt"/>
</dbReference>
<dbReference type="Pfam" id="PF02949">
    <property type="entry name" value="7tm_6"/>
    <property type="match status" value="1"/>
</dbReference>
<feature type="transmembrane region" description="Helical" evidence="10">
    <location>
        <begin position="266"/>
        <end position="291"/>
    </location>
</feature>
<feature type="transmembrane region" description="Helical" evidence="10">
    <location>
        <begin position="12"/>
        <end position="37"/>
    </location>
</feature>
<reference evidence="11" key="1">
    <citation type="journal article" date="2023" name="Genome Biol. Evol.">
        <title>Long-read-based Genome Assembly of Drosophila gunungcola Reveals Fewer Chemosensory Genes in Flower-breeding Species.</title>
        <authorList>
            <person name="Negi A."/>
            <person name="Liao B.Y."/>
            <person name="Yeh S.D."/>
        </authorList>
    </citation>
    <scope>NUCLEOTIDE SEQUENCE</scope>
    <source>
        <strain evidence="11">Sukarami</strain>
    </source>
</reference>
<keyword evidence="3" id="KW-0716">Sensory transduction</keyword>
<evidence type="ECO:0000256" key="1">
    <source>
        <dbReference type="ARBA" id="ARBA00004651"/>
    </source>
</evidence>
<evidence type="ECO:0000256" key="4">
    <source>
        <dbReference type="ARBA" id="ARBA00022692"/>
    </source>
</evidence>
<gene>
    <name evidence="11" type="ORF">M5D96_012368</name>
</gene>
<keyword evidence="5" id="KW-0552">Olfaction</keyword>
<feature type="transmembrane region" description="Helical" evidence="10">
    <location>
        <begin position="598"/>
        <end position="620"/>
    </location>
</feature>
<evidence type="ECO:0000256" key="9">
    <source>
        <dbReference type="ARBA" id="ARBA00023224"/>
    </source>
</evidence>
<dbReference type="AlphaFoldDB" id="A0A9Q0BJV7"/>
<dbReference type="PROSITE" id="PS51257">
    <property type="entry name" value="PROKAR_LIPOPROTEIN"/>
    <property type="match status" value="1"/>
</dbReference>
<dbReference type="GO" id="GO:0005886">
    <property type="term" value="C:plasma membrane"/>
    <property type="evidence" value="ECO:0007669"/>
    <property type="project" value="UniProtKB-SubCell"/>
</dbReference>
<keyword evidence="12" id="KW-1185">Reference proteome</keyword>
<evidence type="ECO:0000313" key="12">
    <source>
        <dbReference type="Proteomes" id="UP001059596"/>
    </source>
</evidence>
<dbReference type="PANTHER" id="PTHR21137">
    <property type="entry name" value="ODORANT RECEPTOR"/>
    <property type="match status" value="1"/>
</dbReference>
<comment type="function">
    <text evidence="10">Gustatory receptor which mediates acceptance or avoidance behavior, depending on its substrates.</text>
</comment>
<dbReference type="InterPro" id="IPR013604">
    <property type="entry name" value="7TM_chemorcpt"/>
</dbReference>
<protein>
    <recommendedName>
        <fullName evidence="10">Gustatory receptor</fullName>
    </recommendedName>
</protein>
<evidence type="ECO:0000256" key="8">
    <source>
        <dbReference type="ARBA" id="ARBA00023170"/>
    </source>
</evidence>
<keyword evidence="8 10" id="KW-0675">Receptor</keyword>
<dbReference type="OrthoDB" id="8021733at2759"/>
<keyword evidence="2 10" id="KW-1003">Cell membrane</keyword>
<dbReference type="GO" id="GO:0004984">
    <property type="term" value="F:olfactory receptor activity"/>
    <property type="evidence" value="ECO:0007669"/>
    <property type="project" value="InterPro"/>
</dbReference>
<evidence type="ECO:0000313" key="11">
    <source>
        <dbReference type="EMBL" id="KAI8034852.1"/>
    </source>
</evidence>
<evidence type="ECO:0000256" key="10">
    <source>
        <dbReference type="RuleBase" id="RU363108"/>
    </source>
</evidence>